<accession>A0AB39BPP7</accession>
<organism evidence="7">
    <name type="scientific">Alkalihalophilus sp. As8PL</name>
    <dbReference type="NCBI Taxonomy" id="3237103"/>
    <lineage>
        <taxon>Bacteria</taxon>
        <taxon>Bacillati</taxon>
        <taxon>Bacillota</taxon>
        <taxon>Bacilli</taxon>
        <taxon>Bacillales</taxon>
        <taxon>Bacillaceae</taxon>
        <taxon>Alkalihalophilus</taxon>
    </lineage>
</organism>
<sequence length="293" mass="31791">MSSTQVKIGFIGLGVMGKSMARNLMKAGFLVEVFTRTKSKAEDLLDEGCHWCESISELANTSDVVITMLGFPSEVKDVYFDEQGLLRNCKKGTILIDMSTSSPTLAKEIAQAAKELDMMTLDAPVSGGDIGAREARLTIMVGGEEKAYTEALSIFEAMGTNVVLQGEAGMGQYTKMVNQIAIASNMMGVSEAISYAKKAGLDPSRVLHSIENGAAGSWSLSNLAPRMIVRDYSPGFYIKHFVKDMTIALESAKELGLKTPGLELAKKMYEELIERGSEDEGTQALIKLYQEQV</sequence>
<dbReference type="EC" id="1.1.-.-" evidence="7"/>
<dbReference type="GO" id="GO:0051287">
    <property type="term" value="F:NAD binding"/>
    <property type="evidence" value="ECO:0007669"/>
    <property type="project" value="InterPro"/>
</dbReference>
<feature type="domain" description="3-hydroxyisobutyrate dehydrogenase-like NAD-binding" evidence="6">
    <location>
        <begin position="169"/>
        <end position="289"/>
    </location>
</feature>
<dbReference type="PROSITE" id="PS00895">
    <property type="entry name" value="3_HYDROXYISOBUT_DH"/>
    <property type="match status" value="1"/>
</dbReference>
<dbReference type="EMBL" id="CP162551">
    <property type="protein sequence ID" value="XDI35438.1"/>
    <property type="molecule type" value="Genomic_DNA"/>
</dbReference>
<dbReference type="GO" id="GO:0050661">
    <property type="term" value="F:NADP binding"/>
    <property type="evidence" value="ECO:0007669"/>
    <property type="project" value="InterPro"/>
</dbReference>
<evidence type="ECO:0000256" key="4">
    <source>
        <dbReference type="PIRSR" id="PIRSR000103-1"/>
    </source>
</evidence>
<dbReference type="InterPro" id="IPR013328">
    <property type="entry name" value="6PGD_dom2"/>
</dbReference>
<evidence type="ECO:0000256" key="1">
    <source>
        <dbReference type="ARBA" id="ARBA00009080"/>
    </source>
</evidence>
<dbReference type="PANTHER" id="PTHR43060">
    <property type="entry name" value="3-HYDROXYISOBUTYRATE DEHYDROGENASE-LIKE 1, MITOCHONDRIAL-RELATED"/>
    <property type="match status" value="1"/>
</dbReference>
<dbReference type="RefSeq" id="WP_368503011.1">
    <property type="nucleotide sequence ID" value="NZ_CP162551.1"/>
</dbReference>
<dbReference type="InterPro" id="IPR036291">
    <property type="entry name" value="NAD(P)-bd_dom_sf"/>
</dbReference>
<gene>
    <name evidence="7" type="ORF">AB3N04_11990</name>
</gene>
<evidence type="ECO:0000256" key="3">
    <source>
        <dbReference type="ARBA" id="ARBA00023027"/>
    </source>
</evidence>
<keyword evidence="2 7" id="KW-0560">Oxidoreductase</keyword>
<feature type="domain" description="6-phosphogluconate dehydrogenase NADP-binding" evidence="5">
    <location>
        <begin position="7"/>
        <end position="164"/>
    </location>
</feature>
<dbReference type="SUPFAM" id="SSF48179">
    <property type="entry name" value="6-phosphogluconate dehydrogenase C-terminal domain-like"/>
    <property type="match status" value="1"/>
</dbReference>
<dbReference type="GO" id="GO:0016054">
    <property type="term" value="P:organic acid catabolic process"/>
    <property type="evidence" value="ECO:0007669"/>
    <property type="project" value="UniProtKB-ARBA"/>
</dbReference>
<dbReference type="SUPFAM" id="SSF51735">
    <property type="entry name" value="NAD(P)-binding Rossmann-fold domains"/>
    <property type="match status" value="1"/>
</dbReference>
<dbReference type="GO" id="GO:0016491">
    <property type="term" value="F:oxidoreductase activity"/>
    <property type="evidence" value="ECO:0007669"/>
    <property type="project" value="UniProtKB-KW"/>
</dbReference>
<dbReference type="AlphaFoldDB" id="A0AB39BPP7"/>
<dbReference type="PIRSF" id="PIRSF000103">
    <property type="entry name" value="HIBADH"/>
    <property type="match status" value="1"/>
</dbReference>
<evidence type="ECO:0000256" key="2">
    <source>
        <dbReference type="ARBA" id="ARBA00023002"/>
    </source>
</evidence>
<name>A0AB39BPP7_9BACI</name>
<dbReference type="PANTHER" id="PTHR43060:SF15">
    <property type="entry name" value="3-HYDROXYISOBUTYRATE DEHYDROGENASE-LIKE 1, MITOCHONDRIAL-RELATED"/>
    <property type="match status" value="1"/>
</dbReference>
<evidence type="ECO:0000259" key="5">
    <source>
        <dbReference type="Pfam" id="PF03446"/>
    </source>
</evidence>
<dbReference type="InterPro" id="IPR008927">
    <property type="entry name" value="6-PGluconate_DH-like_C_sf"/>
</dbReference>
<dbReference type="InterPro" id="IPR015815">
    <property type="entry name" value="HIBADH-related"/>
</dbReference>
<proteinExistence type="inferred from homology"/>
<comment type="similarity">
    <text evidence="1">Belongs to the HIBADH-related family.</text>
</comment>
<dbReference type="Gene3D" id="3.40.50.720">
    <property type="entry name" value="NAD(P)-binding Rossmann-like Domain"/>
    <property type="match status" value="1"/>
</dbReference>
<evidence type="ECO:0000259" key="6">
    <source>
        <dbReference type="Pfam" id="PF14833"/>
    </source>
</evidence>
<keyword evidence="3" id="KW-0520">NAD</keyword>
<reference evidence="7" key="1">
    <citation type="submission" date="2024-07" db="EMBL/GenBank/DDBJ databases">
        <title>Identification and characteristics of an arsenic-resistant bacterial isolate, which belongs to a novel species.</title>
        <authorList>
            <person name="Juszczyk A."/>
            <person name="Kowalczyk A."/>
            <person name="Was K."/>
            <person name="Kosowicz W."/>
            <person name="Budzyn A."/>
            <person name="Latowski D."/>
        </authorList>
    </citation>
    <scope>NUCLEOTIDE SEQUENCE</scope>
    <source>
        <strain evidence="7">As8PL</strain>
    </source>
</reference>
<feature type="active site" evidence="4">
    <location>
        <position position="175"/>
    </location>
</feature>
<evidence type="ECO:0000313" key="7">
    <source>
        <dbReference type="EMBL" id="XDI35438.1"/>
    </source>
</evidence>
<dbReference type="Pfam" id="PF14833">
    <property type="entry name" value="NAD_binding_11"/>
    <property type="match status" value="1"/>
</dbReference>
<protein>
    <submittedName>
        <fullName evidence="7">NAD(P)-dependent oxidoreductase</fullName>
        <ecNumber evidence="7">1.1.-.-</ecNumber>
    </submittedName>
</protein>
<dbReference type="Gene3D" id="1.10.1040.10">
    <property type="entry name" value="N-(1-d-carboxylethyl)-l-norvaline Dehydrogenase, domain 2"/>
    <property type="match status" value="1"/>
</dbReference>
<dbReference type="InterPro" id="IPR029154">
    <property type="entry name" value="HIBADH-like_NADP-bd"/>
</dbReference>
<dbReference type="InterPro" id="IPR006115">
    <property type="entry name" value="6PGDH_NADP-bd"/>
</dbReference>
<dbReference type="Pfam" id="PF03446">
    <property type="entry name" value="NAD_binding_2"/>
    <property type="match status" value="1"/>
</dbReference>
<dbReference type="InterPro" id="IPR002204">
    <property type="entry name" value="3-OH-isobutyrate_DH-rel_CS"/>
</dbReference>